<protein>
    <submittedName>
        <fullName evidence="1">DNA repair protein RecO</fullName>
    </submittedName>
</protein>
<accession>A0AC61RRQ8</accession>
<keyword evidence="2" id="KW-1185">Reference proteome</keyword>
<evidence type="ECO:0000313" key="1">
    <source>
        <dbReference type="EMBL" id="TGY91477.1"/>
    </source>
</evidence>
<organism evidence="1 2">
    <name type="scientific">Petralouisia muris</name>
    <dbReference type="NCBI Taxonomy" id="3032872"/>
    <lineage>
        <taxon>Bacteria</taxon>
        <taxon>Bacillati</taxon>
        <taxon>Bacillota</taxon>
        <taxon>Clostridia</taxon>
        <taxon>Lachnospirales</taxon>
        <taxon>Lachnospiraceae</taxon>
        <taxon>Petralouisia</taxon>
    </lineage>
</organism>
<name>A0AC61RRQ8_9FIRM</name>
<evidence type="ECO:0000313" key="2">
    <source>
        <dbReference type="Proteomes" id="UP000304953"/>
    </source>
</evidence>
<sequence length="262" mass="30048">MGQTITLTGMVLSAAPVGEYDRRVMILTKERGKISAFARGARRPGNQLMAAVSPFSFGRFETYEGRSSYTVVKADITNYFRELAEHMENACYGFYFLELTDYYARENTEEIHMLKLLYQSLRALEKENLDNRLVRRIFELKTMVINGEYPNVFSCLSCRKEENLHWFSTKTGGTLCENCGGQAGQIFLDESVLYAMQYIITSTIEKLYTFTVSEAVLEKLEDIMNEYMVFYVERKFHALQILEENEGFAAQIIANSAKSGNQ</sequence>
<comment type="caution">
    <text evidence="1">The sequence shown here is derived from an EMBL/GenBank/DDBJ whole genome shotgun (WGS) entry which is preliminary data.</text>
</comment>
<gene>
    <name evidence="1" type="primary">recO</name>
    <name evidence="1" type="ORF">E5329_20850</name>
</gene>
<reference evidence="1" key="1">
    <citation type="submission" date="2019-04" db="EMBL/GenBank/DDBJ databases">
        <title>Microbes associate with the intestines of laboratory mice.</title>
        <authorList>
            <person name="Navarre W."/>
            <person name="Wong E."/>
            <person name="Huang K."/>
            <person name="Tropini C."/>
            <person name="Ng K."/>
            <person name="Yu B."/>
        </authorList>
    </citation>
    <scope>NUCLEOTIDE SEQUENCE</scope>
    <source>
        <strain evidence="1">NM01_1-7b</strain>
    </source>
</reference>
<dbReference type="Proteomes" id="UP000304953">
    <property type="component" value="Unassembled WGS sequence"/>
</dbReference>
<proteinExistence type="predicted"/>
<dbReference type="EMBL" id="SRYA01000056">
    <property type="protein sequence ID" value="TGY91477.1"/>
    <property type="molecule type" value="Genomic_DNA"/>
</dbReference>